<protein>
    <submittedName>
        <fullName evidence="1">Uncharacterized protein</fullName>
    </submittedName>
</protein>
<evidence type="ECO:0000313" key="1">
    <source>
        <dbReference type="EMBL" id="KAI8429721.1"/>
    </source>
</evidence>
<name>A0ACC0K0A3_CHOFU</name>
<dbReference type="EMBL" id="CM046131">
    <property type="protein sequence ID" value="KAI8429721.1"/>
    <property type="molecule type" value="Genomic_DNA"/>
</dbReference>
<keyword evidence="2" id="KW-1185">Reference proteome</keyword>
<gene>
    <name evidence="1" type="ORF">MSG28_000282</name>
</gene>
<evidence type="ECO:0000313" key="2">
    <source>
        <dbReference type="Proteomes" id="UP001064048"/>
    </source>
</evidence>
<dbReference type="Proteomes" id="UP001064048">
    <property type="component" value="Chromosome Z"/>
</dbReference>
<sequence>MNLKPHGTGPRRSPKKKAKKTHHPTPPTKLVPPVTTAGSVVVAPASAGASEPEIKPVPDVKPAPEAKPAPPADLKEPAAPPARTAPPAPAPAVTAAPDSSHSSHSSHAAHAAHATHAPPARDVPELKQPPKIEPRNGLDKADTSHYIDPIERTLASLERTLKADVPMDTSASAAESSMRLDSFPMTKPQLMADSAHQNLMSHLGGHTDMSHVPDHIKAEMYPPHNGFLEKSLPHEREMLRPELSLGMGGLGAPAATSIFDPVPPAPLSVIAQAHHHLPIAPHLAPPHKKDDVKPLLTPKPIEDLIGLPTMVSNNMERNKYEMEKKMEESKNNFAHAFKPKQEQNLKNASSWSSLAQAGSPQSIPNVSSNNQIKQKPVMDSFQEFKKQAREKMNRQRALIEQQELRKKEQAERERQRQETERRHPDEDKLRQVSTKVLQASLLTPFQLISAMAGVRKAESGEVTSPSVSPVARASPPAAAAAAAAGAASAGDKPAASERERLRQREQERRRREAMAGQIDMNMQSDLMAAFEESL</sequence>
<accession>A0ACC0K0A3</accession>
<proteinExistence type="predicted"/>
<reference evidence="1 2" key="1">
    <citation type="journal article" date="2022" name="Genome Biol. Evol.">
        <title>The Spruce Budworm Genome: Reconstructing the Evolutionary History of Antifreeze Proteins.</title>
        <authorList>
            <person name="Beliveau C."/>
            <person name="Gagne P."/>
            <person name="Picq S."/>
            <person name="Vernygora O."/>
            <person name="Keeling C.I."/>
            <person name="Pinkney K."/>
            <person name="Doucet D."/>
            <person name="Wen F."/>
            <person name="Johnston J.S."/>
            <person name="Maaroufi H."/>
            <person name="Boyle B."/>
            <person name="Laroche J."/>
            <person name="Dewar K."/>
            <person name="Juretic N."/>
            <person name="Blackburn G."/>
            <person name="Nisole A."/>
            <person name="Brunet B."/>
            <person name="Brandao M."/>
            <person name="Lumley L."/>
            <person name="Duan J."/>
            <person name="Quan G."/>
            <person name="Lucarotti C.J."/>
            <person name="Roe A.D."/>
            <person name="Sperling F.A.H."/>
            <person name="Levesque R.C."/>
            <person name="Cusson M."/>
        </authorList>
    </citation>
    <scope>NUCLEOTIDE SEQUENCE [LARGE SCALE GENOMIC DNA]</scope>
    <source>
        <strain evidence="1">Glfc:IPQL:Cfum</strain>
    </source>
</reference>
<comment type="caution">
    <text evidence="1">The sequence shown here is derived from an EMBL/GenBank/DDBJ whole genome shotgun (WGS) entry which is preliminary data.</text>
</comment>
<organism evidence="1 2">
    <name type="scientific">Choristoneura fumiferana</name>
    <name type="common">Spruce budworm moth</name>
    <name type="synonym">Archips fumiferana</name>
    <dbReference type="NCBI Taxonomy" id="7141"/>
    <lineage>
        <taxon>Eukaryota</taxon>
        <taxon>Metazoa</taxon>
        <taxon>Ecdysozoa</taxon>
        <taxon>Arthropoda</taxon>
        <taxon>Hexapoda</taxon>
        <taxon>Insecta</taxon>
        <taxon>Pterygota</taxon>
        <taxon>Neoptera</taxon>
        <taxon>Endopterygota</taxon>
        <taxon>Lepidoptera</taxon>
        <taxon>Glossata</taxon>
        <taxon>Ditrysia</taxon>
        <taxon>Tortricoidea</taxon>
        <taxon>Tortricidae</taxon>
        <taxon>Tortricinae</taxon>
        <taxon>Choristoneura</taxon>
    </lineage>
</organism>